<dbReference type="KEGG" id="psoj:PHYSODRAFT_514541"/>
<evidence type="ECO:0000313" key="1">
    <source>
        <dbReference type="EMBL" id="EGZ13638.1"/>
    </source>
</evidence>
<dbReference type="AlphaFoldDB" id="G4ZV14"/>
<evidence type="ECO:0000313" key="2">
    <source>
        <dbReference type="Proteomes" id="UP000002640"/>
    </source>
</evidence>
<dbReference type="InParanoid" id="G4ZV14"/>
<name>G4ZV14_PHYSP</name>
<proteinExistence type="predicted"/>
<protein>
    <submittedName>
        <fullName evidence="1">Uncharacterized protein</fullName>
    </submittedName>
</protein>
<dbReference type="RefSeq" id="XP_009531067.1">
    <property type="nucleotide sequence ID" value="XM_009532772.1"/>
</dbReference>
<reference evidence="1 2" key="1">
    <citation type="journal article" date="2006" name="Science">
        <title>Phytophthora genome sequences uncover evolutionary origins and mechanisms of pathogenesis.</title>
        <authorList>
            <person name="Tyler B.M."/>
            <person name="Tripathy S."/>
            <person name="Zhang X."/>
            <person name="Dehal P."/>
            <person name="Jiang R.H."/>
            <person name="Aerts A."/>
            <person name="Arredondo F.D."/>
            <person name="Baxter L."/>
            <person name="Bensasson D."/>
            <person name="Beynon J.L."/>
            <person name="Chapman J."/>
            <person name="Damasceno C.M."/>
            <person name="Dorrance A.E."/>
            <person name="Dou D."/>
            <person name="Dickerman A.W."/>
            <person name="Dubchak I.L."/>
            <person name="Garbelotto M."/>
            <person name="Gijzen M."/>
            <person name="Gordon S.G."/>
            <person name="Govers F."/>
            <person name="Grunwald N.J."/>
            <person name="Huang W."/>
            <person name="Ivors K.L."/>
            <person name="Jones R.W."/>
            <person name="Kamoun S."/>
            <person name="Krampis K."/>
            <person name="Lamour K.H."/>
            <person name="Lee M.K."/>
            <person name="McDonald W.H."/>
            <person name="Medina M."/>
            <person name="Meijer H.J."/>
            <person name="Nordberg E.K."/>
            <person name="Maclean D.J."/>
            <person name="Ospina-Giraldo M.D."/>
            <person name="Morris P.F."/>
            <person name="Phuntumart V."/>
            <person name="Putnam N.H."/>
            <person name="Rash S."/>
            <person name="Rose J.K."/>
            <person name="Sakihama Y."/>
            <person name="Salamov A.A."/>
            <person name="Savidor A."/>
            <person name="Scheuring C.F."/>
            <person name="Smith B.M."/>
            <person name="Sobral B.W."/>
            <person name="Terry A."/>
            <person name="Torto-Alalibo T.A."/>
            <person name="Win J."/>
            <person name="Xu Z."/>
            <person name="Zhang H."/>
            <person name="Grigoriev I.V."/>
            <person name="Rokhsar D.S."/>
            <person name="Boore J.L."/>
        </authorList>
    </citation>
    <scope>NUCLEOTIDE SEQUENCE [LARGE SCALE GENOMIC DNA]</scope>
    <source>
        <strain evidence="1 2">P6497</strain>
    </source>
</reference>
<accession>G4ZV14</accession>
<dbReference type="Proteomes" id="UP000002640">
    <property type="component" value="Unassembled WGS sequence"/>
</dbReference>
<dbReference type="OMA" id="TARIDNC"/>
<dbReference type="STRING" id="1094619.G4ZV14"/>
<dbReference type="GeneID" id="20659572"/>
<dbReference type="EMBL" id="JH159156">
    <property type="protein sequence ID" value="EGZ13638.1"/>
    <property type="molecule type" value="Genomic_DNA"/>
</dbReference>
<keyword evidence="2" id="KW-1185">Reference proteome</keyword>
<gene>
    <name evidence="1" type="ORF">PHYSODRAFT_514541</name>
</gene>
<organism evidence="1 2">
    <name type="scientific">Phytophthora sojae (strain P6497)</name>
    <name type="common">Soybean stem and root rot agent</name>
    <name type="synonym">Phytophthora megasperma f. sp. glycines</name>
    <dbReference type="NCBI Taxonomy" id="1094619"/>
    <lineage>
        <taxon>Eukaryota</taxon>
        <taxon>Sar</taxon>
        <taxon>Stramenopiles</taxon>
        <taxon>Oomycota</taxon>
        <taxon>Peronosporomycetes</taxon>
        <taxon>Peronosporales</taxon>
        <taxon>Peronosporaceae</taxon>
        <taxon>Phytophthora</taxon>
    </lineage>
</organism>
<sequence length="126" mass="14308">MNSEGSADKPIALDSDSESEAENAVVQIHNCDVMIGLFRCIVDLYFQNDRMCMRNVRGKHDAWPFKSSLYKVSKDAENEVVDSEQMEQLLGEASYVAFKLPLLEETEQDAVKTFYDPADDGTWFDL</sequence>